<dbReference type="AlphaFoldDB" id="A0A5B0WW13"/>
<feature type="transmembrane region" description="Helical" evidence="6">
    <location>
        <begin position="43"/>
        <end position="65"/>
    </location>
</feature>
<feature type="transmembrane region" description="Helical" evidence="6">
    <location>
        <begin position="353"/>
        <end position="370"/>
    </location>
</feature>
<feature type="transmembrane region" description="Helical" evidence="6">
    <location>
        <begin position="408"/>
        <end position="430"/>
    </location>
</feature>
<dbReference type="CDD" id="cd13136">
    <property type="entry name" value="MATE_DinF_like"/>
    <property type="match status" value="1"/>
</dbReference>
<feature type="transmembrane region" description="Helical" evidence="6">
    <location>
        <begin position="241"/>
        <end position="259"/>
    </location>
</feature>
<feature type="transmembrane region" description="Helical" evidence="6">
    <location>
        <begin position="271"/>
        <end position="294"/>
    </location>
</feature>
<evidence type="ECO:0000313" key="7">
    <source>
        <dbReference type="EMBL" id="KAA1190578.1"/>
    </source>
</evidence>
<feature type="transmembrane region" description="Helical" evidence="6">
    <location>
        <begin position="127"/>
        <end position="153"/>
    </location>
</feature>
<dbReference type="Proteomes" id="UP000323708">
    <property type="component" value="Unassembled WGS sequence"/>
</dbReference>
<comment type="caution">
    <text evidence="7">The sequence shown here is derived from an EMBL/GenBank/DDBJ whole genome shotgun (WGS) entry which is preliminary data.</text>
</comment>
<comment type="subcellular location">
    <subcellularLocation>
        <location evidence="1">Membrane</location>
        <topology evidence="1">Multi-pass membrane protein</topology>
    </subcellularLocation>
</comment>
<dbReference type="PANTHER" id="PTHR42893:SF46">
    <property type="entry name" value="PROTEIN DETOXIFICATION 44, CHLOROPLASTIC"/>
    <property type="match status" value="1"/>
</dbReference>
<evidence type="ECO:0000256" key="4">
    <source>
        <dbReference type="ARBA" id="ARBA00022989"/>
    </source>
</evidence>
<keyword evidence="4 6" id="KW-1133">Transmembrane helix</keyword>
<organism evidence="7 8">
    <name type="scientific">Pseudohalioglobus sediminis</name>
    <dbReference type="NCBI Taxonomy" id="2606449"/>
    <lineage>
        <taxon>Bacteria</taxon>
        <taxon>Pseudomonadati</taxon>
        <taxon>Pseudomonadota</taxon>
        <taxon>Gammaproteobacteria</taxon>
        <taxon>Cellvibrionales</taxon>
        <taxon>Halieaceae</taxon>
        <taxon>Pseudohalioglobus</taxon>
    </lineage>
</organism>
<proteinExistence type="inferred from homology"/>
<feature type="transmembrane region" description="Helical" evidence="6">
    <location>
        <begin position="314"/>
        <end position="333"/>
    </location>
</feature>
<dbReference type="EMBL" id="VTUX01000005">
    <property type="protein sequence ID" value="KAA1190578.1"/>
    <property type="molecule type" value="Genomic_DNA"/>
</dbReference>
<evidence type="ECO:0000256" key="3">
    <source>
        <dbReference type="ARBA" id="ARBA00022692"/>
    </source>
</evidence>
<dbReference type="PANTHER" id="PTHR42893">
    <property type="entry name" value="PROTEIN DETOXIFICATION 44, CHLOROPLASTIC-RELATED"/>
    <property type="match status" value="1"/>
</dbReference>
<accession>A0A5B0WW13</accession>
<dbReference type="RefSeq" id="WP_149611733.1">
    <property type="nucleotide sequence ID" value="NZ_VTUX01000005.1"/>
</dbReference>
<sequence>MEANKQLDHKIWGIAWPAILANISIPLLGLVDSAILGHLDNSVYLGAVAIGAALLSFLYWGFSFLRMGTTGLVARAEGAGDGYGSVLVLARSGALALAIAALVLLLHRPLLQAGLALMSPDASLQGLAASYANIRIFSAPAVLVTYTVIGWFIGRQNTRWPMLIVITTNGANILLDFWLVMGLGLNSDGAALATVIAEYLGCAIALFAVWRQLPVIDTALLVSDLNNVSAYKQLLQSNRHLFVRTLSLLFSLAFFTAQSENFGSETLAANTLMIQLLMMAAYGMDGFAFAAEGLCGQKLGARDLGGFYFAVRRCALWTLLAAALMSAALLLLQGPLANLLTSLDSVKELMLRFFPWLIILPLAAGPSYLLDGVFIGASETRHMMTTMLCSVVLVYLPLWYATQGLGNHGLWLAFTAFNLARGVTLGYCFVRLSRSQQWLSARGE</sequence>
<evidence type="ECO:0000256" key="5">
    <source>
        <dbReference type="ARBA" id="ARBA00023136"/>
    </source>
</evidence>
<evidence type="ECO:0000256" key="2">
    <source>
        <dbReference type="ARBA" id="ARBA00010199"/>
    </source>
</evidence>
<evidence type="ECO:0000313" key="8">
    <source>
        <dbReference type="Proteomes" id="UP000323708"/>
    </source>
</evidence>
<comment type="similarity">
    <text evidence="2">Belongs to the multi antimicrobial extrusion (MATE) (TC 2.A.66.1) family.</text>
</comment>
<feature type="transmembrane region" description="Helical" evidence="6">
    <location>
        <begin position="382"/>
        <end position="402"/>
    </location>
</feature>
<dbReference type="GO" id="GO:0005886">
    <property type="term" value="C:plasma membrane"/>
    <property type="evidence" value="ECO:0007669"/>
    <property type="project" value="TreeGrafter"/>
</dbReference>
<gene>
    <name evidence="7" type="ORF">F0M18_12260</name>
</gene>
<reference evidence="7 8" key="1">
    <citation type="submission" date="2019-09" db="EMBL/GenBank/DDBJ databases">
        <authorList>
            <person name="Chen X.-Y."/>
        </authorList>
    </citation>
    <scope>NUCLEOTIDE SEQUENCE [LARGE SCALE GENOMIC DNA]</scope>
    <source>
        <strain evidence="7 8">NY5</strain>
    </source>
</reference>
<feature type="transmembrane region" description="Helical" evidence="6">
    <location>
        <begin position="12"/>
        <end position="31"/>
    </location>
</feature>
<dbReference type="InterPro" id="IPR044644">
    <property type="entry name" value="DinF-like"/>
</dbReference>
<name>A0A5B0WW13_9GAMM</name>
<feature type="transmembrane region" description="Helical" evidence="6">
    <location>
        <begin position="86"/>
        <end position="107"/>
    </location>
</feature>
<dbReference type="NCBIfam" id="TIGR00797">
    <property type="entry name" value="matE"/>
    <property type="match status" value="1"/>
</dbReference>
<protein>
    <submittedName>
        <fullName evidence="7">MATE family efflux transporter</fullName>
    </submittedName>
</protein>
<dbReference type="InterPro" id="IPR002528">
    <property type="entry name" value="MATE_fam"/>
</dbReference>
<dbReference type="GO" id="GO:0042910">
    <property type="term" value="F:xenobiotic transmembrane transporter activity"/>
    <property type="evidence" value="ECO:0007669"/>
    <property type="project" value="InterPro"/>
</dbReference>
<evidence type="ECO:0000256" key="6">
    <source>
        <dbReference type="SAM" id="Phobius"/>
    </source>
</evidence>
<keyword evidence="3 6" id="KW-0812">Transmembrane</keyword>
<dbReference type="GO" id="GO:0015297">
    <property type="term" value="F:antiporter activity"/>
    <property type="evidence" value="ECO:0007669"/>
    <property type="project" value="InterPro"/>
</dbReference>
<dbReference type="Pfam" id="PF01554">
    <property type="entry name" value="MatE"/>
    <property type="match status" value="2"/>
</dbReference>
<evidence type="ECO:0000256" key="1">
    <source>
        <dbReference type="ARBA" id="ARBA00004141"/>
    </source>
</evidence>
<keyword evidence="8" id="KW-1185">Reference proteome</keyword>
<feature type="transmembrane region" description="Helical" evidence="6">
    <location>
        <begin position="160"/>
        <end position="183"/>
    </location>
</feature>
<keyword evidence="5 6" id="KW-0472">Membrane</keyword>
<feature type="transmembrane region" description="Helical" evidence="6">
    <location>
        <begin position="189"/>
        <end position="210"/>
    </location>
</feature>